<name>A0ABR3C7Y5_9TREE</name>
<protein>
    <recommendedName>
        <fullName evidence="4">MARVEL domain-containing protein</fullName>
    </recommendedName>
</protein>
<accession>A0ABR3C7Y5</accession>
<dbReference type="EMBL" id="ATAM02000001">
    <property type="protein sequence ID" value="KAL0255861.1"/>
    <property type="molecule type" value="Genomic_DNA"/>
</dbReference>
<feature type="transmembrane region" description="Helical" evidence="1">
    <location>
        <begin position="53"/>
        <end position="74"/>
    </location>
</feature>
<keyword evidence="1" id="KW-0812">Transmembrane</keyword>
<sequence>MAHFAFIITSLKAFACIWALVTFGVGASFVSTVNDSFGNHFVTHTDLTSGNAIIAAGVLTWLYFVAVLVVTFIQPENVFISVMLDTVFLSIWFIFFLGSVASMSTLASVFRDYDRFTWGRLGTATIGLGWVMTFLLLGILLFEVVYTLINCGCSYTIWRKPFNRLVTYGNSTSGGGIASAILDDANMGTVSTGVPDTHAANAITKGPIDEQAVPLSVLTTSEGIAAPVPPGIHPPASVPKS</sequence>
<dbReference type="RefSeq" id="XP_066617138.1">
    <property type="nucleotide sequence ID" value="XM_066755237.1"/>
</dbReference>
<comment type="caution">
    <text evidence="2">The sequence shown here is derived from an EMBL/GenBank/DDBJ whole genome shotgun (WGS) entry which is preliminary data.</text>
</comment>
<reference evidence="2" key="2">
    <citation type="submission" date="2024-01" db="EMBL/GenBank/DDBJ databases">
        <title>Comparative genomics of Cryptococcus and Kwoniella reveals pathogenesis evolution and contrasting modes of karyotype evolution via chromosome fusion or intercentromeric recombination.</title>
        <authorList>
            <person name="Coelho M.A."/>
            <person name="David-Palma M."/>
            <person name="Shea T."/>
            <person name="Bowers K."/>
            <person name="Mcginley-Smith S."/>
            <person name="Mohammad A.W."/>
            <person name="Gnirke A."/>
            <person name="Yurkov A.M."/>
            <person name="Nowrousian M."/>
            <person name="Sun S."/>
            <person name="Cuomo C.A."/>
            <person name="Heitman J."/>
        </authorList>
    </citation>
    <scope>NUCLEOTIDE SEQUENCE</scope>
    <source>
        <strain evidence="2">IND107</strain>
    </source>
</reference>
<keyword evidence="3" id="KW-1185">Reference proteome</keyword>
<keyword evidence="1" id="KW-0472">Membrane</keyword>
<feature type="transmembrane region" description="Helical" evidence="1">
    <location>
        <begin position="130"/>
        <end position="149"/>
    </location>
</feature>
<keyword evidence="1" id="KW-1133">Transmembrane helix</keyword>
<evidence type="ECO:0008006" key="4">
    <source>
        <dbReference type="Google" id="ProtNLM"/>
    </source>
</evidence>
<evidence type="ECO:0000313" key="2">
    <source>
        <dbReference type="EMBL" id="KAL0255861.1"/>
    </source>
</evidence>
<dbReference type="GeneID" id="91987528"/>
<feature type="transmembrane region" description="Helical" evidence="1">
    <location>
        <begin position="86"/>
        <end position="110"/>
    </location>
</feature>
<dbReference type="Proteomes" id="UP000054399">
    <property type="component" value="Unassembled WGS sequence"/>
</dbReference>
<proteinExistence type="predicted"/>
<organism evidence="2 3">
    <name type="scientific">Cryptococcus tetragattii IND107</name>
    <dbReference type="NCBI Taxonomy" id="1296105"/>
    <lineage>
        <taxon>Eukaryota</taxon>
        <taxon>Fungi</taxon>
        <taxon>Dikarya</taxon>
        <taxon>Basidiomycota</taxon>
        <taxon>Agaricomycotina</taxon>
        <taxon>Tremellomycetes</taxon>
        <taxon>Tremellales</taxon>
        <taxon>Cryptococcaceae</taxon>
        <taxon>Cryptococcus</taxon>
        <taxon>Cryptococcus gattii species complex</taxon>
    </lineage>
</organism>
<reference evidence="2" key="1">
    <citation type="submission" date="2015-01" db="EMBL/GenBank/DDBJ databases">
        <authorList>
            <consortium name="The Broad Institute Genomics Platform"/>
            <person name="Cuomo C."/>
            <person name="Litvintseva A."/>
            <person name="Chen Y."/>
            <person name="Heitman J."/>
            <person name="Sun S."/>
            <person name="Springer D."/>
            <person name="Dromer F."/>
            <person name="Young S."/>
            <person name="Zeng Q."/>
            <person name="Gargeya S."/>
            <person name="Abouelleil A."/>
            <person name="Alvarado L."/>
            <person name="Chapman S.B."/>
            <person name="Gainer-Dewar J."/>
            <person name="Goldberg J."/>
            <person name="Griggs A."/>
            <person name="Gujja S."/>
            <person name="Hansen M."/>
            <person name="Howarth C."/>
            <person name="Imamovic A."/>
            <person name="Larimer J."/>
            <person name="Murphy C."/>
            <person name="Naylor J."/>
            <person name="Pearson M."/>
            <person name="Priest M."/>
            <person name="Roberts A."/>
            <person name="Saif S."/>
            <person name="Shea T."/>
            <person name="Sykes S."/>
            <person name="Wortman J."/>
            <person name="Nusbaum C."/>
            <person name="Birren B."/>
        </authorList>
    </citation>
    <scope>NUCLEOTIDE SEQUENCE</scope>
    <source>
        <strain evidence="2">IND107</strain>
    </source>
</reference>
<gene>
    <name evidence="2" type="ORF">I308_100670</name>
</gene>
<evidence type="ECO:0000313" key="3">
    <source>
        <dbReference type="Proteomes" id="UP000054399"/>
    </source>
</evidence>
<evidence type="ECO:0000256" key="1">
    <source>
        <dbReference type="SAM" id="Phobius"/>
    </source>
</evidence>
<feature type="transmembrane region" description="Helical" evidence="1">
    <location>
        <begin position="12"/>
        <end position="33"/>
    </location>
</feature>